<evidence type="ECO:0000313" key="2">
    <source>
        <dbReference type="EMBL" id="TGZ55002.1"/>
    </source>
</evidence>
<protein>
    <submittedName>
        <fullName evidence="2">Uncharacterized protein</fullName>
    </submittedName>
</protein>
<dbReference type="AlphaFoldDB" id="A0A4S2KXM7"/>
<evidence type="ECO:0000313" key="3">
    <source>
        <dbReference type="Proteomes" id="UP000308267"/>
    </source>
</evidence>
<gene>
    <name evidence="2" type="ORF">CRM22_010503</name>
</gene>
<keyword evidence="1" id="KW-1133">Transmembrane helix</keyword>
<keyword evidence="1" id="KW-0812">Transmembrane</keyword>
<proteinExistence type="predicted"/>
<comment type="caution">
    <text evidence="2">The sequence shown here is derived from an EMBL/GenBank/DDBJ whole genome shotgun (WGS) entry which is preliminary data.</text>
</comment>
<name>A0A4S2KXM7_OPIFE</name>
<reference evidence="2 3" key="1">
    <citation type="journal article" date="2019" name="BMC Genomics">
        <title>New insights from Opisthorchis felineus genome: update on genomics of the epidemiologically important liver flukes.</title>
        <authorList>
            <person name="Ershov N.I."/>
            <person name="Mordvinov V.A."/>
            <person name="Prokhortchouk E.B."/>
            <person name="Pakharukova M.Y."/>
            <person name="Gunbin K.V."/>
            <person name="Ustyantsev K."/>
            <person name="Genaev M.A."/>
            <person name="Blinov A.G."/>
            <person name="Mazur A."/>
            <person name="Boulygina E."/>
            <person name="Tsygankova S."/>
            <person name="Khrameeva E."/>
            <person name="Chekanov N."/>
            <person name="Fan G."/>
            <person name="Xiao A."/>
            <person name="Zhang H."/>
            <person name="Xu X."/>
            <person name="Yang H."/>
            <person name="Solovyev V."/>
            <person name="Lee S.M."/>
            <person name="Liu X."/>
            <person name="Afonnikov D.A."/>
            <person name="Skryabin K.G."/>
        </authorList>
    </citation>
    <scope>NUCLEOTIDE SEQUENCE [LARGE SCALE GENOMIC DNA]</scope>
    <source>
        <strain evidence="2">AK-0245</strain>
        <tissue evidence="2">Whole organism</tissue>
    </source>
</reference>
<dbReference type="Proteomes" id="UP000308267">
    <property type="component" value="Unassembled WGS sequence"/>
</dbReference>
<sequence length="144" mass="15865">MHFYLCTLSVSVVEYTLFCTAVVLPSYLCVVLAVPPRATVSELTLFIRCLPAYYVDSPTPSVSVVEYTRFCTAVVRPSYLCVVLALSPPATVSELTLCIRCLPAYYVDSPTYNVAEKAQKFVMSRTEEVAPIIRTLSVSSKSTT</sequence>
<keyword evidence="3" id="KW-1185">Reference proteome</keyword>
<keyword evidence="1" id="KW-0472">Membrane</keyword>
<accession>A0A4S2KXM7</accession>
<dbReference type="EMBL" id="SJOL01009883">
    <property type="protein sequence ID" value="TGZ55002.1"/>
    <property type="molecule type" value="Genomic_DNA"/>
</dbReference>
<organism evidence="2 3">
    <name type="scientific">Opisthorchis felineus</name>
    <dbReference type="NCBI Taxonomy" id="147828"/>
    <lineage>
        <taxon>Eukaryota</taxon>
        <taxon>Metazoa</taxon>
        <taxon>Spiralia</taxon>
        <taxon>Lophotrochozoa</taxon>
        <taxon>Platyhelminthes</taxon>
        <taxon>Trematoda</taxon>
        <taxon>Digenea</taxon>
        <taxon>Opisthorchiida</taxon>
        <taxon>Opisthorchiata</taxon>
        <taxon>Opisthorchiidae</taxon>
        <taxon>Opisthorchis</taxon>
    </lineage>
</organism>
<evidence type="ECO:0000256" key="1">
    <source>
        <dbReference type="SAM" id="Phobius"/>
    </source>
</evidence>
<feature type="transmembrane region" description="Helical" evidence="1">
    <location>
        <begin position="12"/>
        <end position="34"/>
    </location>
</feature>